<dbReference type="EMBL" id="AXCN02002075">
    <property type="status" value="NOT_ANNOTATED_CDS"/>
    <property type="molecule type" value="Genomic_DNA"/>
</dbReference>
<keyword evidence="2" id="KW-0812">Transmembrane</keyword>
<keyword evidence="2" id="KW-1133">Transmembrane helix</keyword>
<feature type="region of interest" description="Disordered" evidence="1">
    <location>
        <begin position="126"/>
        <end position="154"/>
    </location>
</feature>
<organism evidence="3 4">
    <name type="scientific">Anopheles farauti</name>
    <dbReference type="NCBI Taxonomy" id="69004"/>
    <lineage>
        <taxon>Eukaryota</taxon>
        <taxon>Metazoa</taxon>
        <taxon>Ecdysozoa</taxon>
        <taxon>Arthropoda</taxon>
        <taxon>Hexapoda</taxon>
        <taxon>Insecta</taxon>
        <taxon>Pterygota</taxon>
        <taxon>Neoptera</taxon>
        <taxon>Endopterygota</taxon>
        <taxon>Diptera</taxon>
        <taxon>Nematocera</taxon>
        <taxon>Culicoidea</taxon>
        <taxon>Culicidae</taxon>
        <taxon>Anophelinae</taxon>
        <taxon>Anopheles</taxon>
    </lineage>
</organism>
<accession>A0A182QD41</accession>
<evidence type="ECO:0000313" key="4">
    <source>
        <dbReference type="Proteomes" id="UP000075886"/>
    </source>
</evidence>
<reference evidence="4" key="1">
    <citation type="submission" date="2014-01" db="EMBL/GenBank/DDBJ databases">
        <title>The Genome Sequence of Anopheles farauti FAR1 (V2).</title>
        <authorList>
            <consortium name="The Broad Institute Genomics Platform"/>
            <person name="Neafsey D.E."/>
            <person name="Besansky N."/>
            <person name="Howell P."/>
            <person name="Walton C."/>
            <person name="Young S.K."/>
            <person name="Zeng Q."/>
            <person name="Gargeya S."/>
            <person name="Fitzgerald M."/>
            <person name="Haas B."/>
            <person name="Abouelleil A."/>
            <person name="Allen A.W."/>
            <person name="Alvarado L."/>
            <person name="Arachchi H.M."/>
            <person name="Berlin A.M."/>
            <person name="Chapman S.B."/>
            <person name="Gainer-Dewar J."/>
            <person name="Goldberg J."/>
            <person name="Griggs A."/>
            <person name="Gujja S."/>
            <person name="Hansen M."/>
            <person name="Howarth C."/>
            <person name="Imamovic A."/>
            <person name="Ireland A."/>
            <person name="Larimer J."/>
            <person name="McCowan C."/>
            <person name="Murphy C."/>
            <person name="Pearson M."/>
            <person name="Poon T.W."/>
            <person name="Priest M."/>
            <person name="Roberts A."/>
            <person name="Saif S."/>
            <person name="Shea T."/>
            <person name="Sisk P."/>
            <person name="Sykes S."/>
            <person name="Wortman J."/>
            <person name="Nusbaum C."/>
            <person name="Birren B."/>
        </authorList>
    </citation>
    <scope>NUCLEOTIDE SEQUENCE [LARGE SCALE GENOMIC DNA]</scope>
    <source>
        <strain evidence="4">FAR1</strain>
    </source>
</reference>
<keyword evidence="2" id="KW-0472">Membrane</keyword>
<feature type="transmembrane region" description="Helical" evidence="2">
    <location>
        <begin position="6"/>
        <end position="32"/>
    </location>
</feature>
<dbReference type="EnsemblMetazoa" id="AFAF007761-RA">
    <property type="protein sequence ID" value="AFAF007761-PA"/>
    <property type="gene ID" value="AFAF007761"/>
</dbReference>
<dbReference type="VEuPathDB" id="VectorBase:AFAF007761"/>
<proteinExistence type="predicted"/>
<reference evidence="3" key="2">
    <citation type="submission" date="2020-05" db="UniProtKB">
        <authorList>
            <consortium name="EnsemblMetazoa"/>
        </authorList>
    </citation>
    <scope>IDENTIFICATION</scope>
    <source>
        <strain evidence="3">FAR1</strain>
    </source>
</reference>
<dbReference type="Proteomes" id="UP000075886">
    <property type="component" value="Unassembled WGS sequence"/>
</dbReference>
<sequence>MEVQNQIYLVVAVGGGAITLLLVLTILLAVYVRKTRTLLEDYIGFSADAPYSGEIDRRNNRPRNDNSQHGYPMDVFSHGMGPRGDQTKARNDHMHNARNINSNRHGGPYRNDVEAMGGYLGGGKRGVAAGGGGEKPMKANHSQHKAPRSQASVDDSALELEVANIFDMDELDEEDLSDFNSGPSGHGDPKDGRYMGNGPPDGGGPPGGRPKRPGGPVAAPHQYDRELSGRPGGGNEGRGNRFQNPHAAMKSKGAGGGGGGGGNGMRGDGLKEGKQNQGYYDDRGDMY</sequence>
<feature type="region of interest" description="Disordered" evidence="1">
    <location>
        <begin position="51"/>
        <end position="72"/>
    </location>
</feature>
<dbReference type="AlphaFoldDB" id="A0A182QD41"/>
<keyword evidence="4" id="KW-1185">Reference proteome</keyword>
<feature type="compositionally biased region" description="Basic and acidic residues" evidence="1">
    <location>
        <begin position="54"/>
        <end position="66"/>
    </location>
</feature>
<name>A0A182QD41_9DIPT</name>
<evidence type="ECO:0000256" key="1">
    <source>
        <dbReference type="SAM" id="MobiDB-lite"/>
    </source>
</evidence>
<protein>
    <submittedName>
        <fullName evidence="3">Uncharacterized protein</fullName>
    </submittedName>
</protein>
<evidence type="ECO:0000256" key="2">
    <source>
        <dbReference type="SAM" id="Phobius"/>
    </source>
</evidence>
<evidence type="ECO:0000313" key="3">
    <source>
        <dbReference type="EnsemblMetazoa" id="AFAF007761-PA"/>
    </source>
</evidence>
<feature type="compositionally biased region" description="Basic and acidic residues" evidence="1">
    <location>
        <begin position="268"/>
        <end position="287"/>
    </location>
</feature>
<feature type="region of interest" description="Disordered" evidence="1">
    <location>
        <begin position="174"/>
        <end position="287"/>
    </location>
</feature>
<feature type="compositionally biased region" description="Gly residues" evidence="1">
    <location>
        <begin position="253"/>
        <end position="267"/>
    </location>
</feature>